<reference evidence="5 6" key="1">
    <citation type="submission" date="2021-08" db="EMBL/GenBank/DDBJ databases">
        <title>Collinsella faecalis sp. nov. isolated from swine faeces.</title>
        <authorList>
            <person name="Oh B.S."/>
            <person name="Lee J.H."/>
        </authorList>
    </citation>
    <scope>NUCLEOTIDE SEQUENCE [LARGE SCALE GENOMIC DNA]</scope>
    <source>
        <strain evidence="5 6">AGMB00827</strain>
    </source>
</reference>
<evidence type="ECO:0000313" key="6">
    <source>
        <dbReference type="Proteomes" id="UP000700908"/>
    </source>
</evidence>
<dbReference type="RefSeq" id="WP_222199947.1">
    <property type="nucleotide sequence ID" value="NZ_JAIMFO010000008.1"/>
</dbReference>
<dbReference type="SUPFAM" id="SSF100950">
    <property type="entry name" value="NagB/RpiA/CoA transferase-like"/>
    <property type="match status" value="1"/>
</dbReference>
<dbReference type="PROSITE" id="PS51000">
    <property type="entry name" value="HTH_DEOR_2"/>
    <property type="match status" value="1"/>
</dbReference>
<dbReference type="GO" id="GO:0003677">
    <property type="term" value="F:DNA binding"/>
    <property type="evidence" value="ECO:0007669"/>
    <property type="project" value="UniProtKB-KW"/>
</dbReference>
<dbReference type="SUPFAM" id="SSF46785">
    <property type="entry name" value="Winged helix' DNA-binding domain"/>
    <property type="match status" value="1"/>
</dbReference>
<name>A0ABS7MMD4_9ACTN</name>
<dbReference type="SMART" id="SM01134">
    <property type="entry name" value="DeoRC"/>
    <property type="match status" value="1"/>
</dbReference>
<dbReference type="PANTHER" id="PTHR30363">
    <property type="entry name" value="HTH-TYPE TRANSCRIPTIONAL REGULATOR SRLR-RELATED"/>
    <property type="match status" value="1"/>
</dbReference>
<evidence type="ECO:0000256" key="2">
    <source>
        <dbReference type="ARBA" id="ARBA00023125"/>
    </source>
</evidence>
<comment type="caution">
    <text evidence="5">The sequence shown here is derived from an EMBL/GenBank/DDBJ whole genome shotgun (WGS) entry which is preliminary data.</text>
</comment>
<sequence length="274" mass="30178">MAEPAASQKHKQGSRVMARTLPEERRAVILDLLGMQSKVLVSDLAERFGISSFTVRADLDELEREGKLRRCHGGALPLTKTTLVEDYARRAVTTSESKRAIGALAATLVEPGDSIIIDTGTTTIELARNLSGIENLTVVTNDLMIATVIEQVNPQAKLVFLGGMVRAGYHYTYGEPVLREIDHLHVDKAFLSANGFTLQEGFTSESYEQGMIKTAYAEAASERIALVDMTKFGTITFASFLPFDELDTIVTDMPFEKDDMQAILRLNEGLRFIS</sequence>
<proteinExistence type="predicted"/>
<keyword evidence="3" id="KW-0804">Transcription</keyword>
<keyword evidence="6" id="KW-1185">Reference proteome</keyword>
<dbReference type="Pfam" id="PF08220">
    <property type="entry name" value="HTH_DeoR"/>
    <property type="match status" value="1"/>
</dbReference>
<dbReference type="PROSITE" id="PS00894">
    <property type="entry name" value="HTH_DEOR_1"/>
    <property type="match status" value="1"/>
</dbReference>
<dbReference type="InterPro" id="IPR050313">
    <property type="entry name" value="Carb_Metab_HTH_regulators"/>
</dbReference>
<organism evidence="5 6">
    <name type="scientific">Collinsella ureilytica</name>
    <dbReference type="NCBI Taxonomy" id="2869515"/>
    <lineage>
        <taxon>Bacteria</taxon>
        <taxon>Bacillati</taxon>
        <taxon>Actinomycetota</taxon>
        <taxon>Coriobacteriia</taxon>
        <taxon>Coriobacteriales</taxon>
        <taxon>Coriobacteriaceae</taxon>
        <taxon>Collinsella</taxon>
    </lineage>
</organism>
<dbReference type="InterPro" id="IPR018356">
    <property type="entry name" value="Tscrpt_reg_HTH_DeoR_CS"/>
</dbReference>
<keyword evidence="2 5" id="KW-0238">DNA-binding</keyword>
<evidence type="ECO:0000313" key="5">
    <source>
        <dbReference type="EMBL" id="MBY4798231.1"/>
    </source>
</evidence>
<gene>
    <name evidence="5" type="ORF">K6V98_07715</name>
</gene>
<dbReference type="EMBL" id="JAIMFO010000008">
    <property type="protein sequence ID" value="MBY4798231.1"/>
    <property type="molecule type" value="Genomic_DNA"/>
</dbReference>
<dbReference type="InterPro" id="IPR014036">
    <property type="entry name" value="DeoR-like_C"/>
</dbReference>
<dbReference type="PRINTS" id="PR00037">
    <property type="entry name" value="HTHLACR"/>
</dbReference>
<dbReference type="InterPro" id="IPR036390">
    <property type="entry name" value="WH_DNA-bd_sf"/>
</dbReference>
<dbReference type="InterPro" id="IPR037171">
    <property type="entry name" value="NagB/RpiA_transferase-like"/>
</dbReference>
<keyword evidence="1" id="KW-0805">Transcription regulation</keyword>
<accession>A0ABS7MMD4</accession>
<dbReference type="Gene3D" id="1.10.10.10">
    <property type="entry name" value="Winged helix-like DNA-binding domain superfamily/Winged helix DNA-binding domain"/>
    <property type="match status" value="1"/>
</dbReference>
<dbReference type="Pfam" id="PF00455">
    <property type="entry name" value="DeoRC"/>
    <property type="match status" value="1"/>
</dbReference>
<dbReference type="Gene3D" id="3.40.50.1360">
    <property type="match status" value="1"/>
</dbReference>
<dbReference type="SMART" id="SM00420">
    <property type="entry name" value="HTH_DEOR"/>
    <property type="match status" value="1"/>
</dbReference>
<dbReference type="InterPro" id="IPR036388">
    <property type="entry name" value="WH-like_DNA-bd_sf"/>
</dbReference>
<evidence type="ECO:0000256" key="3">
    <source>
        <dbReference type="ARBA" id="ARBA00023163"/>
    </source>
</evidence>
<evidence type="ECO:0000259" key="4">
    <source>
        <dbReference type="PROSITE" id="PS51000"/>
    </source>
</evidence>
<evidence type="ECO:0000256" key="1">
    <source>
        <dbReference type="ARBA" id="ARBA00023015"/>
    </source>
</evidence>
<dbReference type="Proteomes" id="UP000700908">
    <property type="component" value="Unassembled WGS sequence"/>
</dbReference>
<feature type="domain" description="HTH deoR-type" evidence="4">
    <location>
        <begin position="22"/>
        <end position="77"/>
    </location>
</feature>
<dbReference type="InterPro" id="IPR001034">
    <property type="entry name" value="DeoR_HTH"/>
</dbReference>
<protein>
    <submittedName>
        <fullName evidence="5">DeoR/GlpR family DNA-binding transcription regulator</fullName>
    </submittedName>
</protein>
<dbReference type="PANTHER" id="PTHR30363:SF44">
    <property type="entry name" value="AGA OPERON TRANSCRIPTIONAL REPRESSOR-RELATED"/>
    <property type="match status" value="1"/>
</dbReference>